<proteinExistence type="inferred from homology"/>
<comment type="similarity">
    <text evidence="1">Belongs to the UPF0462 family.</text>
</comment>
<sequence>MSSAMTFNISTIWDGRPIDHDPVIISLDRDRCNNVIMSVDAPFFNDPANPGGTPGQPFPGLWDYEVAEAFFLNDQNDYLEVELSPHGQHLLLLLHGVRNSFKQQLPLTYKATIKNDRWTGEATIPSSYFPPKVTKFNAYAIHGSGTNRTYESLYPVPTGKYKDPDFHKLDYFQPINFKGLLASNWSPQYTSDEWKQYYPNMTYKISTIWDGQPIYHDPVIISLEKDGHNNVIMSVDAPFFNDPANPGGTPGQPFSGLWDYEVAEAFFLNDQNDYLEVELSPHGQHLLLLLHGVRKSFKQQLPLTYTATIKNDRWTGKATIPGSYFPPKVTKFNAYAIHGSGTNRTYESLYPVPAGKYTDPDFHKLDYFQPINFKGLLPGNWSPQYTSEEWKPYYPIVG</sequence>
<reference evidence="2 3" key="1">
    <citation type="submission" date="2020-06" db="EMBL/GenBank/DDBJ databases">
        <authorList>
            <person name="Li R."/>
            <person name="Bekaert M."/>
        </authorList>
    </citation>
    <scope>NUCLEOTIDE SEQUENCE [LARGE SCALE GENOMIC DNA]</scope>
    <source>
        <strain evidence="3">wild</strain>
    </source>
</reference>
<protein>
    <submittedName>
        <fullName evidence="2">UPF0462 protein C4orf33,UPF0462 protein C4orf33 homolog</fullName>
    </submittedName>
</protein>
<keyword evidence="3" id="KW-1185">Reference proteome</keyword>
<evidence type="ECO:0000313" key="3">
    <source>
        <dbReference type="Proteomes" id="UP000507470"/>
    </source>
</evidence>
<dbReference type="Proteomes" id="UP000507470">
    <property type="component" value="Unassembled WGS sequence"/>
</dbReference>
<organism evidence="2 3">
    <name type="scientific">Mytilus coruscus</name>
    <name type="common">Sea mussel</name>
    <dbReference type="NCBI Taxonomy" id="42192"/>
    <lineage>
        <taxon>Eukaryota</taxon>
        <taxon>Metazoa</taxon>
        <taxon>Spiralia</taxon>
        <taxon>Lophotrochozoa</taxon>
        <taxon>Mollusca</taxon>
        <taxon>Bivalvia</taxon>
        <taxon>Autobranchia</taxon>
        <taxon>Pteriomorphia</taxon>
        <taxon>Mytilida</taxon>
        <taxon>Mytiloidea</taxon>
        <taxon>Mytilidae</taxon>
        <taxon>Mytilinae</taxon>
        <taxon>Mytilus</taxon>
    </lineage>
</organism>
<dbReference type="Gene3D" id="2.60.40.1190">
    <property type="match status" value="2"/>
</dbReference>
<accession>A0A6J8BKN1</accession>
<evidence type="ECO:0000256" key="1">
    <source>
        <dbReference type="ARBA" id="ARBA00038085"/>
    </source>
</evidence>
<name>A0A6J8BKN1_MYTCO</name>
<dbReference type="EMBL" id="CACVKT020003358">
    <property type="protein sequence ID" value="CAC5383334.1"/>
    <property type="molecule type" value="Genomic_DNA"/>
</dbReference>
<evidence type="ECO:0000313" key="2">
    <source>
        <dbReference type="EMBL" id="CAC5383334.1"/>
    </source>
</evidence>
<dbReference type="AlphaFoldDB" id="A0A6J8BKN1"/>
<gene>
    <name evidence="2" type="ORF">MCOR_19095</name>
</gene>
<dbReference type="OrthoDB" id="10056816at2759"/>
<dbReference type="PANTHER" id="PTHR31475">
    <property type="entry name" value="UPF0462 PROTEIN"/>
    <property type="match status" value="1"/>
</dbReference>
<dbReference type="PANTHER" id="PTHR31475:SF5">
    <property type="entry name" value="UPF0462 PROTEIN C4ORF33 HOMOLOG"/>
    <property type="match status" value="1"/>
</dbReference>